<proteinExistence type="predicted"/>
<dbReference type="Proteomes" id="UP001212421">
    <property type="component" value="Chromosome"/>
</dbReference>
<gene>
    <name evidence="1" type="ORF">KIV56_06960</name>
</gene>
<accession>A0ABY7NHG7</accession>
<name>A0ABY7NHG7_9MICO</name>
<evidence type="ECO:0000313" key="2">
    <source>
        <dbReference type="Proteomes" id="UP001212421"/>
    </source>
</evidence>
<reference evidence="1 2" key="1">
    <citation type="submission" date="2021-05" db="EMBL/GenBank/DDBJ databases">
        <authorList>
            <person name="Kumar R."/>
            <person name="Kumar A."/>
            <person name="Mukhia S."/>
        </authorList>
    </citation>
    <scope>NUCLEOTIDE SEQUENCE [LARGE SCALE GENOMIC DNA]</scope>
    <source>
        <strain evidence="1 2">ERMR7:08</strain>
    </source>
</reference>
<protein>
    <submittedName>
        <fullName evidence="1">Uncharacterized protein</fullName>
    </submittedName>
</protein>
<dbReference type="EMBL" id="CP075584">
    <property type="protein sequence ID" value="WBM80999.1"/>
    <property type="molecule type" value="Genomic_DNA"/>
</dbReference>
<keyword evidence="2" id="KW-1185">Reference proteome</keyword>
<evidence type="ECO:0000313" key="1">
    <source>
        <dbReference type="EMBL" id="WBM80999.1"/>
    </source>
</evidence>
<sequence>MTEWEIDGDGPLCPVCGIEMLADGVDTAEGLESCHRCPRCKLVVVV</sequence>
<dbReference type="RefSeq" id="WP_281535735.1">
    <property type="nucleotide sequence ID" value="NZ_CP075584.1"/>
</dbReference>
<organism evidence="1 2">
    <name type="scientific">Cryobacterium breve</name>
    <dbReference type="NCBI Taxonomy" id="1259258"/>
    <lineage>
        <taxon>Bacteria</taxon>
        <taxon>Bacillati</taxon>
        <taxon>Actinomycetota</taxon>
        <taxon>Actinomycetes</taxon>
        <taxon>Micrococcales</taxon>
        <taxon>Microbacteriaceae</taxon>
        <taxon>Cryobacterium</taxon>
    </lineage>
</organism>